<sequence length="93" mass="9633">MQHSSSDKSSKPATHAGKPPARDTAQATSAEVPMGAKILPPDSPVDVPRMPAPVAKPADVPDLSDPRGNTTSWADSPDADPHKKTARTSINNG</sequence>
<name>A0A5C0B0D5_9BURK</name>
<keyword evidence="3" id="KW-1185">Reference proteome</keyword>
<evidence type="ECO:0000313" key="3">
    <source>
        <dbReference type="Proteomes" id="UP000325161"/>
    </source>
</evidence>
<dbReference type="Proteomes" id="UP000325161">
    <property type="component" value="Chromosome"/>
</dbReference>
<evidence type="ECO:0000256" key="1">
    <source>
        <dbReference type="SAM" id="MobiDB-lite"/>
    </source>
</evidence>
<gene>
    <name evidence="2" type="ORF">FXN63_09755</name>
</gene>
<proteinExistence type="predicted"/>
<feature type="compositionally biased region" description="Basic and acidic residues" evidence="1">
    <location>
        <begin position="1"/>
        <end position="10"/>
    </location>
</feature>
<protein>
    <submittedName>
        <fullName evidence="2">Uncharacterized protein</fullName>
    </submittedName>
</protein>
<evidence type="ECO:0000313" key="2">
    <source>
        <dbReference type="EMBL" id="QEI06087.1"/>
    </source>
</evidence>
<dbReference type="RefSeq" id="WP_148814470.1">
    <property type="nucleotide sequence ID" value="NZ_CP043046.1"/>
</dbReference>
<feature type="compositionally biased region" description="Low complexity" evidence="1">
    <location>
        <begin position="52"/>
        <end position="61"/>
    </location>
</feature>
<feature type="region of interest" description="Disordered" evidence="1">
    <location>
        <begin position="1"/>
        <end position="93"/>
    </location>
</feature>
<dbReference type="EMBL" id="CP043046">
    <property type="protein sequence ID" value="QEI06087.1"/>
    <property type="molecule type" value="Genomic_DNA"/>
</dbReference>
<reference evidence="2 3" key="1">
    <citation type="submission" date="2019-08" db="EMBL/GenBank/DDBJ databases">
        <title>Amphibian skin-associated Pigmentiphaga: genome sequence and occurrence across geography and hosts.</title>
        <authorList>
            <person name="Bletz M.C."/>
            <person name="Bunk B."/>
            <person name="Sproeer C."/>
            <person name="Biwer P."/>
            <person name="Reiter S."/>
            <person name="Rabemananjara F.C.E."/>
            <person name="Schulz S."/>
            <person name="Overmann J."/>
            <person name="Vences M."/>
        </authorList>
    </citation>
    <scope>NUCLEOTIDE SEQUENCE [LARGE SCALE GENOMIC DNA]</scope>
    <source>
        <strain evidence="2 3">Mada1488</strain>
    </source>
</reference>
<dbReference type="KEGG" id="pacr:FXN63_09755"/>
<accession>A0A5C0B0D5</accession>
<organism evidence="2 3">
    <name type="scientific">Pigmentiphaga aceris</name>
    <dbReference type="NCBI Taxonomy" id="1940612"/>
    <lineage>
        <taxon>Bacteria</taxon>
        <taxon>Pseudomonadati</taxon>
        <taxon>Pseudomonadota</taxon>
        <taxon>Betaproteobacteria</taxon>
        <taxon>Burkholderiales</taxon>
        <taxon>Alcaligenaceae</taxon>
        <taxon>Pigmentiphaga</taxon>
    </lineage>
</organism>
<dbReference type="AlphaFoldDB" id="A0A5C0B0D5"/>